<dbReference type="InterPro" id="IPR018642">
    <property type="entry name" value="DUF2066"/>
</dbReference>
<evidence type="ECO:0000313" key="2">
    <source>
        <dbReference type="Proteomes" id="UP000659697"/>
    </source>
</evidence>
<name>A0ABQ3KZ82_9ALTE</name>
<evidence type="ECO:0000313" key="1">
    <source>
        <dbReference type="EMBL" id="GHG70898.1"/>
    </source>
</evidence>
<proteinExistence type="predicted"/>
<dbReference type="Proteomes" id="UP000659697">
    <property type="component" value="Unassembled WGS sequence"/>
</dbReference>
<accession>A0ABQ3KZ82</accession>
<sequence>MVVTKWQGLQAFQRLVVLLLVVLLPSSALQAAARSSLYQAEVSAEQTQQQWQREALQQVLIRVTGQPDIMQQPQLRSELANAASYVKQFEAVRTDHGNSVRVLLDAQRIQQLLRQQQIPIWGGQRPELLFWIVEQQGAERQFVRQSDSVWLQSLQEALTAQALPYTLPLYDIDDLLNLTETDVWAGFWQQIEQASSRYRVHQIVVLLLEAAGNTEAGGWKLTALRQHDGNILRDELEATSEQQLMQQYADRLSQQLAQQYAILLTPNMQQQAVLQINGLKSLADVVTLERRFSELLGVSRVQIVRHAPAETLFGLTLQMSEEQLLQSLVFEPNLTRRPAADPWSSDYATATTPQTVLAEFDYSKP</sequence>
<dbReference type="RefSeq" id="WP_189433040.1">
    <property type="nucleotide sequence ID" value="NZ_BNAO01000005.1"/>
</dbReference>
<comment type="caution">
    <text evidence="1">The sequence shown here is derived from an EMBL/GenBank/DDBJ whole genome shotgun (WGS) entry which is preliminary data.</text>
</comment>
<reference evidence="2" key="1">
    <citation type="journal article" date="2019" name="Int. J. Syst. Evol. Microbiol.">
        <title>The Global Catalogue of Microorganisms (GCM) 10K type strain sequencing project: providing services to taxonomists for standard genome sequencing and annotation.</title>
        <authorList>
            <consortium name="The Broad Institute Genomics Platform"/>
            <consortium name="The Broad Institute Genome Sequencing Center for Infectious Disease"/>
            <person name="Wu L."/>
            <person name="Ma J."/>
        </authorList>
    </citation>
    <scope>NUCLEOTIDE SEQUENCE [LARGE SCALE GENOMIC DNA]</scope>
    <source>
        <strain evidence="2">CGMCC 1.7003</strain>
    </source>
</reference>
<organism evidence="1 2">
    <name type="scientific">Alishewanella longhuensis</name>
    <dbReference type="NCBI Taxonomy" id="1091037"/>
    <lineage>
        <taxon>Bacteria</taxon>
        <taxon>Pseudomonadati</taxon>
        <taxon>Pseudomonadota</taxon>
        <taxon>Gammaproteobacteria</taxon>
        <taxon>Alteromonadales</taxon>
        <taxon>Alteromonadaceae</taxon>
        <taxon>Alishewanella</taxon>
    </lineage>
</organism>
<dbReference type="EMBL" id="BNAO01000005">
    <property type="protein sequence ID" value="GHG70898.1"/>
    <property type="molecule type" value="Genomic_DNA"/>
</dbReference>
<dbReference type="Pfam" id="PF09839">
    <property type="entry name" value="DUF2066"/>
    <property type="match status" value="1"/>
</dbReference>
<evidence type="ECO:0008006" key="3">
    <source>
        <dbReference type="Google" id="ProtNLM"/>
    </source>
</evidence>
<gene>
    <name evidence="1" type="ORF">GCM10010919_21750</name>
</gene>
<keyword evidence="2" id="KW-1185">Reference proteome</keyword>
<protein>
    <recommendedName>
        <fullName evidence="3">DUF2066 domain-containing protein</fullName>
    </recommendedName>
</protein>